<sequence length="173" mass="20054">MSAMGQSSNSLQGTQKSIQFNTQQQNPIKNGKQSQRTIQDSYLPQTNTNYFKQSFGLLKNQNLDISLNESFKTQATHVSGNKNNINLKQMQNKGKLTKEILHPEEALLEKMVYPTETLNDGLKQTIEGSRLRAQYKNQREKKVERRINQISKELQLKQERTILEQKKRMLSNK</sequence>
<accession>A0A0V0R574</accession>
<reference evidence="1 2" key="1">
    <citation type="journal article" date="2015" name="Sci. Rep.">
        <title>Genome of the facultative scuticociliatosis pathogen Pseudocohnilembus persalinus provides insight into its virulence through horizontal gene transfer.</title>
        <authorList>
            <person name="Xiong J."/>
            <person name="Wang G."/>
            <person name="Cheng J."/>
            <person name="Tian M."/>
            <person name="Pan X."/>
            <person name="Warren A."/>
            <person name="Jiang C."/>
            <person name="Yuan D."/>
            <person name="Miao W."/>
        </authorList>
    </citation>
    <scope>NUCLEOTIDE SEQUENCE [LARGE SCALE GENOMIC DNA]</scope>
    <source>
        <strain evidence="1">36N120E</strain>
    </source>
</reference>
<gene>
    <name evidence="1" type="ORF">PPERSA_09301</name>
</gene>
<comment type="caution">
    <text evidence="1">The sequence shown here is derived from an EMBL/GenBank/DDBJ whole genome shotgun (WGS) entry which is preliminary data.</text>
</comment>
<keyword evidence="2" id="KW-1185">Reference proteome</keyword>
<dbReference type="Proteomes" id="UP000054937">
    <property type="component" value="Unassembled WGS sequence"/>
</dbReference>
<organism evidence="1 2">
    <name type="scientific">Pseudocohnilembus persalinus</name>
    <name type="common">Ciliate</name>
    <dbReference type="NCBI Taxonomy" id="266149"/>
    <lineage>
        <taxon>Eukaryota</taxon>
        <taxon>Sar</taxon>
        <taxon>Alveolata</taxon>
        <taxon>Ciliophora</taxon>
        <taxon>Intramacronucleata</taxon>
        <taxon>Oligohymenophorea</taxon>
        <taxon>Scuticociliatia</taxon>
        <taxon>Philasterida</taxon>
        <taxon>Pseudocohnilembidae</taxon>
        <taxon>Pseudocohnilembus</taxon>
    </lineage>
</organism>
<dbReference type="AlphaFoldDB" id="A0A0V0R574"/>
<proteinExistence type="predicted"/>
<protein>
    <submittedName>
        <fullName evidence="1">Uncharacterized protein</fullName>
    </submittedName>
</protein>
<dbReference type="EMBL" id="LDAU01000045">
    <property type="protein sequence ID" value="KRX09631.1"/>
    <property type="molecule type" value="Genomic_DNA"/>
</dbReference>
<evidence type="ECO:0000313" key="1">
    <source>
        <dbReference type="EMBL" id="KRX09631.1"/>
    </source>
</evidence>
<name>A0A0V0R574_PSEPJ</name>
<dbReference type="InParanoid" id="A0A0V0R574"/>
<evidence type="ECO:0000313" key="2">
    <source>
        <dbReference type="Proteomes" id="UP000054937"/>
    </source>
</evidence>